<reference evidence="1 2" key="1">
    <citation type="submission" date="2023-08" db="EMBL/GenBank/DDBJ databases">
        <title>Pathogen: clinical or host-associated sample.</title>
        <authorList>
            <person name="Hergert J."/>
            <person name="Casey R."/>
            <person name="Wagner J."/>
            <person name="Young E.L."/>
            <person name="Oakeson K.F."/>
        </authorList>
    </citation>
    <scope>NUCLEOTIDE SEQUENCE [LARGE SCALE GENOMIC DNA]</scope>
    <source>
        <strain evidence="1 2">1760953</strain>
        <plasmid evidence="1 2">unnamed3</plasmid>
    </source>
</reference>
<dbReference type="EMBL" id="CP132305">
    <property type="protein sequence ID" value="WLS00885.1"/>
    <property type="molecule type" value="Genomic_DNA"/>
</dbReference>
<dbReference type="AlphaFoldDB" id="A0AA50CUL3"/>
<proteinExistence type="predicted"/>
<organism evidence="1 2">
    <name type="scientific">Shinella sumterensis</name>
    <dbReference type="NCBI Taxonomy" id="1967501"/>
    <lineage>
        <taxon>Bacteria</taxon>
        <taxon>Pseudomonadati</taxon>
        <taxon>Pseudomonadota</taxon>
        <taxon>Alphaproteobacteria</taxon>
        <taxon>Hyphomicrobiales</taxon>
        <taxon>Rhizobiaceae</taxon>
        <taxon>Shinella</taxon>
    </lineage>
</organism>
<gene>
    <name evidence="1" type="ORF">Q9313_25420</name>
</gene>
<dbReference type="RefSeq" id="WP_306040902.1">
    <property type="nucleotide sequence ID" value="NZ_CP132305.1"/>
</dbReference>
<geneLocation type="plasmid" evidence="1 2">
    <name>unnamed3</name>
</geneLocation>
<accession>A0AA50CUL3</accession>
<dbReference type="Proteomes" id="UP001234585">
    <property type="component" value="Plasmid unnamed3"/>
</dbReference>
<name>A0AA50CUL3_9HYPH</name>
<protein>
    <submittedName>
        <fullName evidence="1">Uncharacterized protein</fullName>
    </submittedName>
</protein>
<evidence type="ECO:0000313" key="2">
    <source>
        <dbReference type="Proteomes" id="UP001234585"/>
    </source>
</evidence>
<keyword evidence="2" id="KW-1185">Reference proteome</keyword>
<evidence type="ECO:0000313" key="1">
    <source>
        <dbReference type="EMBL" id="WLS00885.1"/>
    </source>
</evidence>
<keyword evidence="1" id="KW-0614">Plasmid</keyword>
<sequence length="128" mass="13779">MNALATPSLTKSGFLSEPAAVSLPMGDPRVKSPHQAEVWFLDGIDRLQKALVRTDDAVSTLYCAVLQIHLAALDHEILCGRKLDAKAVVTAAFHDPAINTGGWEWVDNRINRALSADSSFSLVDSHAA</sequence>